<feature type="region of interest" description="Disordered" evidence="1">
    <location>
        <begin position="1"/>
        <end position="20"/>
    </location>
</feature>
<dbReference type="EMBL" id="ML992676">
    <property type="protein sequence ID" value="KAF2211568.1"/>
    <property type="molecule type" value="Genomic_DNA"/>
</dbReference>
<keyword evidence="3" id="KW-1185">Reference proteome</keyword>
<reference evidence="2" key="1">
    <citation type="journal article" date="2020" name="Stud. Mycol.">
        <title>101 Dothideomycetes genomes: a test case for predicting lifestyles and emergence of pathogens.</title>
        <authorList>
            <person name="Haridas S."/>
            <person name="Albert R."/>
            <person name="Binder M."/>
            <person name="Bloem J."/>
            <person name="Labutti K."/>
            <person name="Salamov A."/>
            <person name="Andreopoulos B."/>
            <person name="Baker S."/>
            <person name="Barry K."/>
            <person name="Bills G."/>
            <person name="Bluhm B."/>
            <person name="Cannon C."/>
            <person name="Castanera R."/>
            <person name="Culley D."/>
            <person name="Daum C."/>
            <person name="Ezra D."/>
            <person name="Gonzalez J."/>
            <person name="Henrissat B."/>
            <person name="Kuo A."/>
            <person name="Liang C."/>
            <person name="Lipzen A."/>
            <person name="Lutzoni F."/>
            <person name="Magnuson J."/>
            <person name="Mondo S."/>
            <person name="Nolan M."/>
            <person name="Ohm R."/>
            <person name="Pangilinan J."/>
            <person name="Park H.-J."/>
            <person name="Ramirez L."/>
            <person name="Alfaro M."/>
            <person name="Sun H."/>
            <person name="Tritt A."/>
            <person name="Yoshinaga Y."/>
            <person name="Zwiers L.-H."/>
            <person name="Turgeon B."/>
            <person name="Goodwin S."/>
            <person name="Spatafora J."/>
            <person name="Crous P."/>
            <person name="Grigoriev I."/>
        </authorList>
    </citation>
    <scope>NUCLEOTIDE SEQUENCE</scope>
    <source>
        <strain evidence="2">SCOH1-5</strain>
    </source>
</reference>
<accession>A0A6A6FEB3</accession>
<sequence length="216" mass="24155">MTQQQGRTGKRWGTALRGSRKASNHILGFPTTCPQSLQAKHRSGPLLHADRHLIALPPAMMKGGVPLYYLSRRRGRDETPSHNSARVRARYCITRGNKEMPSLTSREKLAGACRSRCRKPNGVDVFMFLFLKARQSRGDANLVPERHMDPLCFRLPALSWRRISRACCEPPRTKPTPLAFHRRPSSLATSNPPSLAAFAIPLSLQSNSPPHDPFTT</sequence>
<protein>
    <submittedName>
        <fullName evidence="2">Uncharacterized protein</fullName>
    </submittedName>
</protein>
<evidence type="ECO:0000256" key="1">
    <source>
        <dbReference type="SAM" id="MobiDB-lite"/>
    </source>
</evidence>
<evidence type="ECO:0000313" key="3">
    <source>
        <dbReference type="Proteomes" id="UP000799539"/>
    </source>
</evidence>
<dbReference type="Proteomes" id="UP000799539">
    <property type="component" value="Unassembled WGS sequence"/>
</dbReference>
<proteinExistence type="predicted"/>
<gene>
    <name evidence="2" type="ORF">CERZMDRAFT_98449</name>
</gene>
<name>A0A6A6FEB3_9PEZI</name>
<dbReference type="AlphaFoldDB" id="A0A6A6FEB3"/>
<evidence type="ECO:0000313" key="2">
    <source>
        <dbReference type="EMBL" id="KAF2211568.1"/>
    </source>
</evidence>
<organism evidence="2 3">
    <name type="scientific">Cercospora zeae-maydis SCOH1-5</name>
    <dbReference type="NCBI Taxonomy" id="717836"/>
    <lineage>
        <taxon>Eukaryota</taxon>
        <taxon>Fungi</taxon>
        <taxon>Dikarya</taxon>
        <taxon>Ascomycota</taxon>
        <taxon>Pezizomycotina</taxon>
        <taxon>Dothideomycetes</taxon>
        <taxon>Dothideomycetidae</taxon>
        <taxon>Mycosphaerellales</taxon>
        <taxon>Mycosphaerellaceae</taxon>
        <taxon>Cercospora</taxon>
    </lineage>
</organism>